<reference evidence="5 6" key="1">
    <citation type="submission" date="2024-06" db="EMBL/GenBank/DDBJ databases">
        <title>The Natural Products Discovery Center: Release of the First 8490 Sequenced Strains for Exploring Actinobacteria Biosynthetic Diversity.</title>
        <authorList>
            <person name="Kalkreuter E."/>
            <person name="Kautsar S.A."/>
            <person name="Yang D."/>
            <person name="Bader C.D."/>
            <person name="Teijaro C.N."/>
            <person name="Fluegel L."/>
            <person name="Davis C.M."/>
            <person name="Simpson J.R."/>
            <person name="Lauterbach L."/>
            <person name="Steele A.D."/>
            <person name="Gui C."/>
            <person name="Meng S."/>
            <person name="Li G."/>
            <person name="Viehrig K."/>
            <person name="Ye F."/>
            <person name="Su P."/>
            <person name="Kiefer A.F."/>
            <person name="Nichols A."/>
            <person name="Cepeda A.J."/>
            <person name="Yan W."/>
            <person name="Fan B."/>
            <person name="Jiang Y."/>
            <person name="Adhikari A."/>
            <person name="Zheng C.-J."/>
            <person name="Schuster L."/>
            <person name="Cowan T.M."/>
            <person name="Smanski M.J."/>
            <person name="Chevrette M.G."/>
            <person name="De Carvalho L.P.S."/>
            <person name="Shen B."/>
        </authorList>
    </citation>
    <scope>NUCLEOTIDE SEQUENCE [LARGE SCALE GENOMIC DNA]</scope>
    <source>
        <strain evidence="5 6">NPDC038104</strain>
    </source>
</reference>
<dbReference type="SUPFAM" id="SSF46689">
    <property type="entry name" value="Homeodomain-like"/>
    <property type="match status" value="1"/>
</dbReference>
<dbReference type="InterPro" id="IPR009057">
    <property type="entry name" value="Homeodomain-like_sf"/>
</dbReference>
<keyword evidence="1 2" id="KW-0238">DNA-binding</keyword>
<dbReference type="RefSeq" id="WP_108952369.1">
    <property type="nucleotide sequence ID" value="NZ_BEVZ01000002.1"/>
</dbReference>
<evidence type="ECO:0000256" key="3">
    <source>
        <dbReference type="SAM" id="MobiDB-lite"/>
    </source>
</evidence>
<name>A0ABV2YN26_9ACTN</name>
<keyword evidence="6" id="KW-1185">Reference proteome</keyword>
<dbReference type="EMBL" id="JBEZUR010000043">
    <property type="protein sequence ID" value="MEU3556944.1"/>
    <property type="molecule type" value="Genomic_DNA"/>
</dbReference>
<dbReference type="PANTHER" id="PTHR30055">
    <property type="entry name" value="HTH-TYPE TRANSCRIPTIONAL REGULATOR RUTR"/>
    <property type="match status" value="1"/>
</dbReference>
<dbReference type="SUPFAM" id="SSF48498">
    <property type="entry name" value="Tetracyclin repressor-like, C-terminal domain"/>
    <property type="match status" value="1"/>
</dbReference>
<feature type="DNA-binding region" description="H-T-H motif" evidence="2">
    <location>
        <begin position="45"/>
        <end position="64"/>
    </location>
</feature>
<dbReference type="Proteomes" id="UP001550850">
    <property type="component" value="Unassembled WGS sequence"/>
</dbReference>
<sequence>MVERTGDGAQTDGRSTRWDEHRAQRQGELVDGAVALIEEEGAHFRMQRLAERMGLPRSVLYRHFKDRASLDELIRRRVVESFVQRMEPTLTFEGTIEESVHRVVGAHLDWVSQHPRLYAYMGIAEHSMGDGSLVADTKSAIALTLGERFGDVLKALGVPKVPVRSVAVGIVGFVDTAVNQWMRDPEPEQSEDELRAMLCRSVWAVLDSTLRSVGVELSPQQRVSDLERLAAAQG</sequence>
<dbReference type="Pfam" id="PF00440">
    <property type="entry name" value="TetR_N"/>
    <property type="match status" value="1"/>
</dbReference>
<organism evidence="5 6">
    <name type="scientific">Streptomyces fragilis</name>
    <dbReference type="NCBI Taxonomy" id="67301"/>
    <lineage>
        <taxon>Bacteria</taxon>
        <taxon>Bacillati</taxon>
        <taxon>Actinomycetota</taxon>
        <taxon>Actinomycetes</taxon>
        <taxon>Kitasatosporales</taxon>
        <taxon>Streptomycetaceae</taxon>
        <taxon>Streptomyces</taxon>
    </lineage>
</organism>
<dbReference type="PROSITE" id="PS50977">
    <property type="entry name" value="HTH_TETR_2"/>
    <property type="match status" value="1"/>
</dbReference>
<protein>
    <submittedName>
        <fullName evidence="5">TetR/AcrR family transcriptional regulator</fullName>
    </submittedName>
</protein>
<accession>A0ABV2YN26</accession>
<gene>
    <name evidence="5" type="ORF">AB0E65_22410</name>
</gene>
<evidence type="ECO:0000259" key="4">
    <source>
        <dbReference type="PROSITE" id="PS50977"/>
    </source>
</evidence>
<dbReference type="InterPro" id="IPR050109">
    <property type="entry name" value="HTH-type_TetR-like_transc_reg"/>
</dbReference>
<dbReference type="InterPro" id="IPR036271">
    <property type="entry name" value="Tet_transcr_reg_TetR-rel_C_sf"/>
</dbReference>
<dbReference type="PRINTS" id="PR00455">
    <property type="entry name" value="HTHTETR"/>
</dbReference>
<comment type="caution">
    <text evidence="5">The sequence shown here is derived from an EMBL/GenBank/DDBJ whole genome shotgun (WGS) entry which is preliminary data.</text>
</comment>
<evidence type="ECO:0000256" key="1">
    <source>
        <dbReference type="ARBA" id="ARBA00023125"/>
    </source>
</evidence>
<dbReference type="PANTHER" id="PTHR30055:SF160">
    <property type="entry name" value="TRANSCRIPTIONAL REGULATORY PROTEIN (PROBABLY ASNC-FAMILY)-RELATED"/>
    <property type="match status" value="1"/>
</dbReference>
<evidence type="ECO:0000313" key="5">
    <source>
        <dbReference type="EMBL" id="MEU3556944.1"/>
    </source>
</evidence>
<feature type="compositionally biased region" description="Basic and acidic residues" evidence="3">
    <location>
        <begin position="14"/>
        <end position="23"/>
    </location>
</feature>
<dbReference type="Gene3D" id="1.10.357.10">
    <property type="entry name" value="Tetracycline Repressor, domain 2"/>
    <property type="match status" value="1"/>
</dbReference>
<evidence type="ECO:0000313" key="6">
    <source>
        <dbReference type="Proteomes" id="UP001550850"/>
    </source>
</evidence>
<feature type="domain" description="HTH tetR-type" evidence="4">
    <location>
        <begin position="23"/>
        <end position="82"/>
    </location>
</feature>
<feature type="region of interest" description="Disordered" evidence="3">
    <location>
        <begin position="1"/>
        <end position="23"/>
    </location>
</feature>
<dbReference type="InterPro" id="IPR001647">
    <property type="entry name" value="HTH_TetR"/>
</dbReference>
<evidence type="ECO:0000256" key="2">
    <source>
        <dbReference type="PROSITE-ProRule" id="PRU00335"/>
    </source>
</evidence>
<proteinExistence type="predicted"/>